<feature type="domain" description="TLC" evidence="6">
    <location>
        <begin position="63"/>
        <end position="148"/>
    </location>
</feature>
<feature type="transmembrane region" description="Helical" evidence="5">
    <location>
        <begin position="126"/>
        <end position="146"/>
    </location>
</feature>
<comment type="caution">
    <text evidence="7">The sequence shown here is derived from an EMBL/GenBank/DDBJ whole genome shotgun (WGS) entry which is preliminary data.</text>
</comment>
<organism evidence="7 8">
    <name type="scientific">Basidiobolus ranarum</name>
    <dbReference type="NCBI Taxonomy" id="34480"/>
    <lineage>
        <taxon>Eukaryota</taxon>
        <taxon>Fungi</taxon>
        <taxon>Fungi incertae sedis</taxon>
        <taxon>Zoopagomycota</taxon>
        <taxon>Entomophthoromycotina</taxon>
        <taxon>Basidiobolomycetes</taxon>
        <taxon>Basidiobolales</taxon>
        <taxon>Basidiobolaceae</taxon>
        <taxon>Basidiobolus</taxon>
    </lineage>
</organism>
<keyword evidence="3 5" id="KW-1133">Transmembrane helix</keyword>
<keyword evidence="4 5" id="KW-0472">Membrane</keyword>
<accession>A0ABR2VMU0</accession>
<name>A0ABR2VMU0_9FUNG</name>
<keyword evidence="8" id="KW-1185">Reference proteome</keyword>
<keyword evidence="2 5" id="KW-0812">Transmembrane</keyword>
<dbReference type="Pfam" id="PF03798">
    <property type="entry name" value="TRAM_LAG1_CLN8"/>
    <property type="match status" value="1"/>
</dbReference>
<evidence type="ECO:0000313" key="7">
    <source>
        <dbReference type="EMBL" id="KAK9685080.1"/>
    </source>
</evidence>
<evidence type="ECO:0000256" key="5">
    <source>
        <dbReference type="SAM" id="Phobius"/>
    </source>
</evidence>
<evidence type="ECO:0000256" key="4">
    <source>
        <dbReference type="ARBA" id="ARBA00023136"/>
    </source>
</evidence>
<dbReference type="EMBL" id="JASJQH010009068">
    <property type="protein sequence ID" value="KAK9685080.1"/>
    <property type="molecule type" value="Genomic_DNA"/>
</dbReference>
<evidence type="ECO:0000256" key="3">
    <source>
        <dbReference type="ARBA" id="ARBA00022989"/>
    </source>
</evidence>
<proteinExistence type="predicted"/>
<evidence type="ECO:0000259" key="6">
    <source>
        <dbReference type="Pfam" id="PF03798"/>
    </source>
</evidence>
<evidence type="ECO:0000256" key="2">
    <source>
        <dbReference type="ARBA" id="ARBA00022692"/>
    </source>
</evidence>
<sequence length="195" mass="22282">MEYSLSSEDFFDQFGLSKLAHHWPTLLLSTLTCQLIIYASRMVSPLLFPKAYGSLKSIKRLSWDVHVVSLVHCIVICTLAFPLHWDPELVRDKIYGYSERTGEVYAIASGYFLWDTIFHVSHLKEFGIGFAVHGVACFCLGINSYVSEQVIISHSPCPVNNKLIVVATIFNVFWMRILDVRIEYTVFEFPLVHGM</sequence>
<evidence type="ECO:0000256" key="1">
    <source>
        <dbReference type="ARBA" id="ARBA00004141"/>
    </source>
</evidence>
<gene>
    <name evidence="7" type="ORF">K7432_015634</name>
</gene>
<comment type="subcellular location">
    <subcellularLocation>
        <location evidence="1">Membrane</location>
        <topology evidence="1">Multi-pass membrane protein</topology>
    </subcellularLocation>
</comment>
<reference evidence="7 8" key="1">
    <citation type="submission" date="2023-04" db="EMBL/GenBank/DDBJ databases">
        <title>Genome of Basidiobolus ranarum AG-B5.</title>
        <authorList>
            <person name="Stajich J.E."/>
            <person name="Carter-House D."/>
            <person name="Gryganskyi A."/>
        </authorList>
    </citation>
    <scope>NUCLEOTIDE SEQUENCE [LARGE SCALE GENOMIC DNA]</scope>
    <source>
        <strain evidence="7 8">AG-B5</strain>
    </source>
</reference>
<protein>
    <recommendedName>
        <fullName evidence="6">TLC domain-containing protein</fullName>
    </recommendedName>
</protein>
<dbReference type="InterPro" id="IPR006634">
    <property type="entry name" value="TLC-dom"/>
</dbReference>
<feature type="transmembrane region" description="Helical" evidence="5">
    <location>
        <begin position="20"/>
        <end position="40"/>
    </location>
</feature>
<dbReference type="Proteomes" id="UP001479436">
    <property type="component" value="Unassembled WGS sequence"/>
</dbReference>
<feature type="transmembrane region" description="Helical" evidence="5">
    <location>
        <begin position="61"/>
        <end position="83"/>
    </location>
</feature>
<evidence type="ECO:0000313" key="8">
    <source>
        <dbReference type="Proteomes" id="UP001479436"/>
    </source>
</evidence>